<dbReference type="EMBL" id="RYFG02000121">
    <property type="protein sequence ID" value="TRW89752.1"/>
    <property type="molecule type" value="Genomic_DNA"/>
</dbReference>
<organism evidence="6 7">
    <name type="scientific">Candidatus Methylobacter oryzae</name>
    <dbReference type="NCBI Taxonomy" id="2497749"/>
    <lineage>
        <taxon>Bacteria</taxon>
        <taxon>Pseudomonadati</taxon>
        <taxon>Pseudomonadota</taxon>
        <taxon>Gammaproteobacteria</taxon>
        <taxon>Methylococcales</taxon>
        <taxon>Methylococcaceae</taxon>
        <taxon>Methylobacter</taxon>
    </lineage>
</organism>
<dbReference type="SMART" id="SM00421">
    <property type="entry name" value="HTH_LUXR"/>
    <property type="match status" value="1"/>
</dbReference>
<dbReference type="SUPFAM" id="SSF46894">
    <property type="entry name" value="C-terminal effector domain of the bipartite response regulators"/>
    <property type="match status" value="1"/>
</dbReference>
<evidence type="ECO:0000256" key="2">
    <source>
        <dbReference type="ARBA" id="ARBA00023125"/>
    </source>
</evidence>
<evidence type="ECO:0000313" key="6">
    <source>
        <dbReference type="EMBL" id="TRW89752.1"/>
    </source>
</evidence>
<dbReference type="InterPro" id="IPR001789">
    <property type="entry name" value="Sig_transdc_resp-reg_receiver"/>
</dbReference>
<dbReference type="CDD" id="cd06170">
    <property type="entry name" value="LuxR_C_like"/>
    <property type="match status" value="1"/>
</dbReference>
<accession>A0ABY3C5G5</accession>
<dbReference type="CDD" id="cd17535">
    <property type="entry name" value="REC_NarL-like"/>
    <property type="match status" value="1"/>
</dbReference>
<dbReference type="RefSeq" id="WP_127026654.1">
    <property type="nucleotide sequence ID" value="NZ_RYFG02000121.1"/>
</dbReference>
<proteinExistence type="predicted"/>
<dbReference type="PRINTS" id="PR00038">
    <property type="entry name" value="HTHLUXR"/>
</dbReference>
<feature type="modified residue" description="4-aspartylphosphate" evidence="3">
    <location>
        <position position="53"/>
    </location>
</feature>
<dbReference type="PROSITE" id="PS50043">
    <property type="entry name" value="HTH_LUXR_2"/>
    <property type="match status" value="1"/>
</dbReference>
<reference evidence="6 7" key="1">
    <citation type="journal article" date="2019" name="Antonie Van Leeuwenhoek">
        <title>Description of 'Ca. Methylobacter oryzae' KRF1, a novel species from the environmentally important Methylobacter clade 2.</title>
        <authorList>
            <person name="Khatri K."/>
            <person name="Mohite J.A."/>
            <person name="Pandit P.S."/>
            <person name="Bahulikar R."/>
            <person name="Rahalkar M.C."/>
        </authorList>
    </citation>
    <scope>NUCLEOTIDE SEQUENCE [LARGE SCALE GENOMIC DNA]</scope>
    <source>
        <strain evidence="6 7">KRF1</strain>
    </source>
</reference>
<evidence type="ECO:0000259" key="5">
    <source>
        <dbReference type="PROSITE" id="PS50110"/>
    </source>
</evidence>
<evidence type="ECO:0000313" key="7">
    <source>
        <dbReference type="Proteomes" id="UP000733744"/>
    </source>
</evidence>
<gene>
    <name evidence="6" type="ORF">EKO24_022155</name>
</gene>
<keyword evidence="2" id="KW-0238">DNA-binding</keyword>
<dbReference type="PANTHER" id="PTHR45566:SF1">
    <property type="entry name" value="HTH-TYPE TRANSCRIPTIONAL REGULATOR YHJB-RELATED"/>
    <property type="match status" value="1"/>
</dbReference>
<dbReference type="Pfam" id="PF00072">
    <property type="entry name" value="Response_reg"/>
    <property type="match status" value="1"/>
</dbReference>
<evidence type="ECO:0000259" key="4">
    <source>
        <dbReference type="PROSITE" id="PS50043"/>
    </source>
</evidence>
<comment type="caution">
    <text evidence="6">The sequence shown here is derived from an EMBL/GenBank/DDBJ whole genome shotgun (WGS) entry which is preliminary data.</text>
</comment>
<dbReference type="InterPro" id="IPR036388">
    <property type="entry name" value="WH-like_DNA-bd_sf"/>
</dbReference>
<dbReference type="Proteomes" id="UP000733744">
    <property type="component" value="Unassembled WGS sequence"/>
</dbReference>
<dbReference type="InterPro" id="IPR058245">
    <property type="entry name" value="NreC/VraR/RcsB-like_REC"/>
</dbReference>
<dbReference type="Gene3D" id="3.40.50.2300">
    <property type="match status" value="1"/>
</dbReference>
<dbReference type="Pfam" id="PF00196">
    <property type="entry name" value="GerE"/>
    <property type="match status" value="1"/>
</dbReference>
<dbReference type="PROSITE" id="PS50110">
    <property type="entry name" value="RESPONSE_REGULATORY"/>
    <property type="match status" value="1"/>
</dbReference>
<sequence length="204" mass="22978">MRIILADDHAIFREGLKLLLQSQHDKNVIAEVENLENLKAEIHKQQADLLILDYHMPGGDAVAVLSYCKKRYPELKIIALTGAQSGRILKQLVAAKADAVLLKDGASAELLLAIQQVMIGKSYFSETVKNYIADVNFELSARELQVLKLIFSGLVNREIADKLALSPKTVDKHRENIMRKLHVNNLVELINKVHQLKLFSEVYD</sequence>
<dbReference type="InterPro" id="IPR000792">
    <property type="entry name" value="Tscrpt_reg_LuxR_C"/>
</dbReference>
<protein>
    <submittedName>
        <fullName evidence="6">Response regulator transcription factor</fullName>
    </submittedName>
</protein>
<keyword evidence="7" id="KW-1185">Reference proteome</keyword>
<dbReference type="InterPro" id="IPR051015">
    <property type="entry name" value="EvgA-like"/>
</dbReference>
<dbReference type="InterPro" id="IPR011006">
    <property type="entry name" value="CheY-like_superfamily"/>
</dbReference>
<name>A0ABY3C5G5_9GAMM</name>
<feature type="domain" description="Response regulatory" evidence="5">
    <location>
        <begin position="2"/>
        <end position="118"/>
    </location>
</feature>
<keyword evidence="1 3" id="KW-0597">Phosphoprotein</keyword>
<dbReference type="PANTHER" id="PTHR45566">
    <property type="entry name" value="HTH-TYPE TRANSCRIPTIONAL REGULATOR YHJB-RELATED"/>
    <property type="match status" value="1"/>
</dbReference>
<feature type="domain" description="HTH luxR-type" evidence="4">
    <location>
        <begin position="132"/>
        <end position="197"/>
    </location>
</feature>
<evidence type="ECO:0000256" key="1">
    <source>
        <dbReference type="ARBA" id="ARBA00022553"/>
    </source>
</evidence>
<dbReference type="InterPro" id="IPR016032">
    <property type="entry name" value="Sig_transdc_resp-reg_C-effctor"/>
</dbReference>
<evidence type="ECO:0000256" key="3">
    <source>
        <dbReference type="PROSITE-ProRule" id="PRU00169"/>
    </source>
</evidence>
<dbReference type="SMART" id="SM00448">
    <property type="entry name" value="REC"/>
    <property type="match status" value="1"/>
</dbReference>
<dbReference type="SUPFAM" id="SSF52172">
    <property type="entry name" value="CheY-like"/>
    <property type="match status" value="1"/>
</dbReference>
<dbReference type="PROSITE" id="PS00622">
    <property type="entry name" value="HTH_LUXR_1"/>
    <property type="match status" value="1"/>
</dbReference>
<dbReference type="Gene3D" id="1.10.10.10">
    <property type="entry name" value="Winged helix-like DNA-binding domain superfamily/Winged helix DNA-binding domain"/>
    <property type="match status" value="1"/>
</dbReference>